<organism evidence="1 2">
    <name type="scientific">Clupea harengus</name>
    <name type="common">Atlantic herring</name>
    <dbReference type="NCBI Taxonomy" id="7950"/>
    <lineage>
        <taxon>Eukaryota</taxon>
        <taxon>Metazoa</taxon>
        <taxon>Chordata</taxon>
        <taxon>Craniata</taxon>
        <taxon>Vertebrata</taxon>
        <taxon>Euteleostomi</taxon>
        <taxon>Actinopterygii</taxon>
        <taxon>Neopterygii</taxon>
        <taxon>Teleostei</taxon>
        <taxon>Clupei</taxon>
        <taxon>Clupeiformes</taxon>
        <taxon>Clupeoidei</taxon>
        <taxon>Clupeidae</taxon>
        <taxon>Clupea</taxon>
    </lineage>
</organism>
<dbReference type="PANTHER" id="PTHR21963:SF1">
    <property type="entry name" value="SPERM-ASSOCIATED ANTIGEN 17"/>
    <property type="match status" value="1"/>
</dbReference>
<dbReference type="KEGG" id="char:105910294"/>
<dbReference type="Proteomes" id="UP000515152">
    <property type="component" value="Chromosome 10"/>
</dbReference>
<proteinExistence type="predicted"/>
<dbReference type="OrthoDB" id="10257153at2759"/>
<dbReference type="GO" id="GO:0005576">
    <property type="term" value="C:extracellular region"/>
    <property type="evidence" value="ECO:0007669"/>
    <property type="project" value="GOC"/>
</dbReference>
<gene>
    <name evidence="2" type="primary">LOC105910294</name>
</gene>
<evidence type="ECO:0000313" key="1">
    <source>
        <dbReference type="Proteomes" id="UP000515152"/>
    </source>
</evidence>
<evidence type="ECO:0000313" key="2">
    <source>
        <dbReference type="RefSeq" id="XP_031430665.1"/>
    </source>
</evidence>
<dbReference type="RefSeq" id="XP_031430665.1">
    <property type="nucleotide sequence ID" value="XM_031574805.2"/>
</dbReference>
<name>A0A6P8G5R3_CLUHA</name>
<reference evidence="2" key="1">
    <citation type="submission" date="2025-08" db="UniProtKB">
        <authorList>
            <consortium name="RefSeq"/>
        </authorList>
    </citation>
    <scope>IDENTIFICATION</scope>
</reference>
<dbReference type="GO" id="GO:1990716">
    <property type="term" value="C:axonemal central apparatus"/>
    <property type="evidence" value="ECO:0007669"/>
    <property type="project" value="TreeGrafter"/>
</dbReference>
<sequence length="231" mass="25145">MPLQFMVVIVREDGVISVQEASGSKVVEHADGTCITTFYQEAKEGQVHEDMPCRMRRWVMVKQIGFPTVLMGDDGDCHLLFGDGTAIIASSSGSYQIMPFSSGVLSINDEGQAIYTSQHRGTTAQNLEPSSYVMSTSADILCHVTDDAGNLFQVKADGQTSVTAVTVEENNRKDCLTTAHIPRFFVARGDGSGLELLSSQTLEELLSEAYANPAIAVLKELIPQYTGRFRL</sequence>
<dbReference type="GeneID" id="105910294"/>
<keyword evidence="1" id="KW-1185">Reference proteome</keyword>
<dbReference type="GO" id="GO:0003351">
    <property type="term" value="P:epithelial cilium movement involved in extracellular fluid movement"/>
    <property type="evidence" value="ECO:0007669"/>
    <property type="project" value="TreeGrafter"/>
</dbReference>
<dbReference type="GO" id="GO:1904158">
    <property type="term" value="P:axonemal central apparatus assembly"/>
    <property type="evidence" value="ECO:0007669"/>
    <property type="project" value="TreeGrafter"/>
</dbReference>
<accession>A0A6P8G5R3</accession>
<protein>
    <submittedName>
        <fullName evidence="2">Sperm-associated antigen 17-like</fullName>
    </submittedName>
</protein>
<dbReference type="AlphaFoldDB" id="A0A6P8G5R3"/>
<dbReference type="PANTHER" id="PTHR21963">
    <property type="entry name" value="PF6"/>
    <property type="match status" value="1"/>
</dbReference>
<dbReference type="InterPro" id="IPR026173">
    <property type="entry name" value="SPAG17"/>
</dbReference>